<dbReference type="SMART" id="SM00271">
    <property type="entry name" value="DnaJ"/>
    <property type="match status" value="1"/>
</dbReference>
<keyword evidence="3" id="KW-1133">Transmembrane helix</keyword>
<proteinExistence type="predicted"/>
<dbReference type="Pfam" id="PF00226">
    <property type="entry name" value="DnaJ"/>
    <property type="match status" value="1"/>
</dbReference>
<dbReference type="PANTHER" id="PTHR43096:SF52">
    <property type="entry name" value="DNAJ HOMOLOG 1, MITOCHONDRIAL-RELATED"/>
    <property type="match status" value="1"/>
</dbReference>
<gene>
    <name evidence="5" type="ORF">ECRASSUSDP1_LOCUS10442</name>
</gene>
<dbReference type="PRINTS" id="PR00625">
    <property type="entry name" value="JDOMAIN"/>
</dbReference>
<dbReference type="CDD" id="cd06257">
    <property type="entry name" value="DnaJ"/>
    <property type="match status" value="1"/>
</dbReference>
<keyword evidence="3" id="KW-0472">Membrane</keyword>
<sequence length="382" mass="45654">MFSRTFVKNFRNIRLGLGLRNMHTCHRRNIHRHKGIPQPLFNYFSKRTFWGQTPPPDFDVDMDYYKILGVSKTASQADIKKKYFEYVKAMHPDRNPNADQDKFKELTSAYNLLSNEKKRKQYDEYRDLSGYGNSKSRSSSYGSTQNPYGDGFNPFGKGGHYNQQHGNNRQDNRYQYKSTAKTPEEMRKEFEEFFKKAANAFRQNQGQNRGNSQNNHGYNQYSQKFWEQYEKQRQQQQQYQQNSQKQYGDPREQFNQKFRQHGVPPAGVMIMRFMRNFLIIYFALYFIKAIFLNPHRARRESLEDMYHHQIMQDSYEKNVKNAMQASTYNQAQVYPKERAPPGGLPQRSQQPISEYPPRNAAFNYQRNQGQRFYNPHEDPRNR</sequence>
<feature type="domain" description="J" evidence="4">
    <location>
        <begin position="63"/>
        <end position="126"/>
    </location>
</feature>
<keyword evidence="1" id="KW-0143">Chaperone</keyword>
<feature type="region of interest" description="Disordered" evidence="2">
    <location>
        <begin position="127"/>
        <end position="175"/>
    </location>
</feature>
<feature type="region of interest" description="Disordered" evidence="2">
    <location>
        <begin position="229"/>
        <end position="249"/>
    </location>
</feature>
<dbReference type="Gene3D" id="1.10.287.110">
    <property type="entry name" value="DnaJ domain"/>
    <property type="match status" value="1"/>
</dbReference>
<evidence type="ECO:0000256" key="3">
    <source>
        <dbReference type="SAM" id="Phobius"/>
    </source>
</evidence>
<dbReference type="PANTHER" id="PTHR43096">
    <property type="entry name" value="DNAJ HOMOLOG 1, MITOCHONDRIAL-RELATED"/>
    <property type="match status" value="1"/>
</dbReference>
<dbReference type="AlphaFoldDB" id="A0AAD1XAH5"/>
<feature type="compositionally biased region" description="Low complexity" evidence="2">
    <location>
        <begin position="129"/>
        <end position="143"/>
    </location>
</feature>
<keyword evidence="6" id="KW-1185">Reference proteome</keyword>
<dbReference type="InterPro" id="IPR001623">
    <property type="entry name" value="DnaJ_domain"/>
</dbReference>
<feature type="region of interest" description="Disordered" evidence="2">
    <location>
        <begin position="333"/>
        <end position="382"/>
    </location>
</feature>
<evidence type="ECO:0000259" key="4">
    <source>
        <dbReference type="PROSITE" id="PS50076"/>
    </source>
</evidence>
<feature type="transmembrane region" description="Helical" evidence="3">
    <location>
        <begin position="273"/>
        <end position="292"/>
    </location>
</feature>
<protein>
    <recommendedName>
        <fullName evidence="4">J domain-containing protein</fullName>
    </recommendedName>
</protein>
<comment type="caution">
    <text evidence="5">The sequence shown here is derived from an EMBL/GenBank/DDBJ whole genome shotgun (WGS) entry which is preliminary data.</text>
</comment>
<evidence type="ECO:0000256" key="1">
    <source>
        <dbReference type="ARBA" id="ARBA00023186"/>
    </source>
</evidence>
<dbReference type="InterPro" id="IPR036869">
    <property type="entry name" value="J_dom_sf"/>
</dbReference>
<name>A0AAD1XAH5_EUPCR</name>
<organism evidence="5 6">
    <name type="scientific">Euplotes crassus</name>
    <dbReference type="NCBI Taxonomy" id="5936"/>
    <lineage>
        <taxon>Eukaryota</taxon>
        <taxon>Sar</taxon>
        <taxon>Alveolata</taxon>
        <taxon>Ciliophora</taxon>
        <taxon>Intramacronucleata</taxon>
        <taxon>Spirotrichea</taxon>
        <taxon>Hypotrichia</taxon>
        <taxon>Euplotida</taxon>
        <taxon>Euplotidae</taxon>
        <taxon>Moneuplotes</taxon>
    </lineage>
</organism>
<dbReference type="PROSITE" id="PS00636">
    <property type="entry name" value="DNAJ_1"/>
    <property type="match status" value="1"/>
</dbReference>
<dbReference type="GO" id="GO:0005737">
    <property type="term" value="C:cytoplasm"/>
    <property type="evidence" value="ECO:0007669"/>
    <property type="project" value="TreeGrafter"/>
</dbReference>
<evidence type="ECO:0000256" key="2">
    <source>
        <dbReference type="SAM" id="MobiDB-lite"/>
    </source>
</evidence>
<dbReference type="GO" id="GO:0051082">
    <property type="term" value="F:unfolded protein binding"/>
    <property type="evidence" value="ECO:0007669"/>
    <property type="project" value="TreeGrafter"/>
</dbReference>
<dbReference type="PROSITE" id="PS50076">
    <property type="entry name" value="DNAJ_2"/>
    <property type="match status" value="1"/>
</dbReference>
<evidence type="ECO:0000313" key="6">
    <source>
        <dbReference type="Proteomes" id="UP001295684"/>
    </source>
</evidence>
<dbReference type="InterPro" id="IPR018253">
    <property type="entry name" value="DnaJ_domain_CS"/>
</dbReference>
<dbReference type="EMBL" id="CAMPGE010010296">
    <property type="protein sequence ID" value="CAI2369144.1"/>
    <property type="molecule type" value="Genomic_DNA"/>
</dbReference>
<reference evidence="5" key="1">
    <citation type="submission" date="2023-07" db="EMBL/GenBank/DDBJ databases">
        <authorList>
            <consortium name="AG Swart"/>
            <person name="Singh M."/>
            <person name="Singh A."/>
            <person name="Seah K."/>
            <person name="Emmerich C."/>
        </authorList>
    </citation>
    <scope>NUCLEOTIDE SEQUENCE</scope>
    <source>
        <strain evidence="5">DP1</strain>
    </source>
</reference>
<accession>A0AAD1XAH5</accession>
<dbReference type="SUPFAM" id="SSF46565">
    <property type="entry name" value="Chaperone J-domain"/>
    <property type="match status" value="1"/>
</dbReference>
<dbReference type="Proteomes" id="UP001295684">
    <property type="component" value="Unassembled WGS sequence"/>
</dbReference>
<feature type="compositionally biased region" description="Polar residues" evidence="2">
    <location>
        <begin position="362"/>
        <end position="371"/>
    </location>
</feature>
<dbReference type="GO" id="GO:0042026">
    <property type="term" value="P:protein refolding"/>
    <property type="evidence" value="ECO:0007669"/>
    <property type="project" value="TreeGrafter"/>
</dbReference>
<keyword evidence="3" id="KW-0812">Transmembrane</keyword>
<feature type="compositionally biased region" description="Low complexity" evidence="2">
    <location>
        <begin position="234"/>
        <end position="247"/>
    </location>
</feature>
<evidence type="ECO:0000313" key="5">
    <source>
        <dbReference type="EMBL" id="CAI2369144.1"/>
    </source>
</evidence>